<evidence type="ECO:0000313" key="2">
    <source>
        <dbReference type="EMBL" id="MBB5781264.1"/>
    </source>
</evidence>
<feature type="compositionally biased region" description="Low complexity" evidence="1">
    <location>
        <begin position="98"/>
        <end position="108"/>
    </location>
</feature>
<evidence type="ECO:0000313" key="3">
    <source>
        <dbReference type="Proteomes" id="UP000579153"/>
    </source>
</evidence>
<feature type="region of interest" description="Disordered" evidence="1">
    <location>
        <begin position="97"/>
        <end position="117"/>
    </location>
</feature>
<comment type="caution">
    <text evidence="2">The sequence shown here is derived from an EMBL/GenBank/DDBJ whole genome shotgun (WGS) entry which is preliminary data.</text>
</comment>
<organism evidence="2 3">
    <name type="scientific">Nonomuraea jabiensis</name>
    <dbReference type="NCBI Taxonomy" id="882448"/>
    <lineage>
        <taxon>Bacteria</taxon>
        <taxon>Bacillati</taxon>
        <taxon>Actinomycetota</taxon>
        <taxon>Actinomycetes</taxon>
        <taxon>Streptosporangiales</taxon>
        <taxon>Streptosporangiaceae</taxon>
        <taxon>Nonomuraea</taxon>
    </lineage>
</organism>
<feature type="compositionally biased region" description="Low complexity" evidence="1">
    <location>
        <begin position="12"/>
        <end position="24"/>
    </location>
</feature>
<proteinExistence type="predicted"/>
<dbReference type="Proteomes" id="UP000579153">
    <property type="component" value="Unassembled WGS sequence"/>
</dbReference>
<feature type="region of interest" description="Disordered" evidence="1">
    <location>
        <begin position="1"/>
        <end position="34"/>
    </location>
</feature>
<protein>
    <submittedName>
        <fullName evidence="2">Uncharacterized protein</fullName>
    </submittedName>
</protein>
<dbReference type="EMBL" id="JACHMB010000001">
    <property type="protein sequence ID" value="MBB5781264.1"/>
    <property type="molecule type" value="Genomic_DNA"/>
</dbReference>
<feature type="compositionally biased region" description="Basic and acidic residues" evidence="1">
    <location>
        <begin position="1"/>
        <end position="11"/>
    </location>
</feature>
<reference evidence="2 3" key="1">
    <citation type="submission" date="2020-08" db="EMBL/GenBank/DDBJ databases">
        <title>Sequencing the genomes of 1000 actinobacteria strains.</title>
        <authorList>
            <person name="Klenk H.-P."/>
        </authorList>
    </citation>
    <scope>NUCLEOTIDE SEQUENCE [LARGE SCALE GENOMIC DNA]</scope>
    <source>
        <strain evidence="2 3">DSM 45507</strain>
    </source>
</reference>
<name>A0A7W9GCH5_9ACTN</name>
<keyword evidence="3" id="KW-1185">Reference proteome</keyword>
<sequence length="953" mass="103326">MPDLPITKRDVSVASAPVSTSTPPGWQEFTEKPDSTTANVVARALQDRTFSMQRMAGMLAQRSASERGTMSRLIVSQLRSNAALDFLKATAGVRLVKPKTPQQQVPQTEDGGAPGRNESLEALDLAAPGKGAVDLVELAKRVDDADDASSMAYLKRVLADVNSISSSKEPYSRLRRTALGQEVVAGQAHIVEQVGFRTASSKRVAQGGLSTQSDIESSYWRTSFDGALKKFVAKLQAGGKLKEGDILVNSPRVLRKLEMVLDRKVLAKLKIQPLKGETGISVLSGATGSLNWKEILEGIGATPSAYQLFELVDADQVPYGPKQQVDTYADLAQLITSSAFSRLQDIARGKGELAPVCAMVEHLLLGLTDKFGPDRFDVLSADALRSLSRLLDIVVEDPNPSSALRAVDLMMDEIAVVLAVTKNYKRVDYWNTMRDVLLKRAPSIRPYVVGKEIELSSHLMTSGMDALGTALYIALSSRGTAQVSRATEKVDYFETGMLLGKLKKGETAKPRKDVVVAALNPSTPFEPPSTKNLVDGVLGGLKARKRDDPPFALILDTTVEDGLDPSTGRTRLDEVLNGLKDAIADGGLEVFLCKSFQKYASFGTGKVAAGDLTVLTKKGGYASQRTQAEARLQELDLDLARHDEGQLVIHMLKHGNQDEQALMRSAAGNAEFVNKFCWPVTHTDLGSPYVDGIPLLLRSKPGGEIAALFDKLALVDSRGSFSFLRTSFVDLIPGPWGVLPEDQKEDWYTRINTGHESKQTMVEYFYAFGHLVTGMPPGAKEPTTQDSLSNLTKSLKDHWNALGGVKDEDDADIARYRGSIMASYCAYACQNMMVKANVLPMLVAFFATPTTGVSIETRRYLAGELLSRANLLKTLDTGTLTELCDRAMADFKIPGLDKPDATVTLAALCRAAEVLPGWSMKPFAQALKDKLKPGGDSKEARRLLELIEGALKA</sequence>
<accession>A0A7W9GCH5</accession>
<evidence type="ECO:0000256" key="1">
    <source>
        <dbReference type="SAM" id="MobiDB-lite"/>
    </source>
</evidence>
<dbReference type="RefSeq" id="WP_185074597.1">
    <property type="nucleotide sequence ID" value="NZ_JACHMB010000001.1"/>
</dbReference>
<dbReference type="AlphaFoldDB" id="A0A7W9GCH5"/>
<gene>
    <name evidence="2" type="ORF">HD596_008020</name>
</gene>